<keyword evidence="4" id="KW-0413">Isomerase</keyword>
<dbReference type="GO" id="GO:0006559">
    <property type="term" value="P:L-phenylalanine catabolic process"/>
    <property type="evidence" value="ECO:0007669"/>
    <property type="project" value="TreeGrafter"/>
</dbReference>
<evidence type="ECO:0000259" key="3">
    <source>
        <dbReference type="PROSITE" id="PS50405"/>
    </source>
</evidence>
<comment type="similarity">
    <text evidence="1">Belongs to the GST superfamily. Zeta family.</text>
</comment>
<dbReference type="PANTHER" id="PTHR42673:SF21">
    <property type="entry name" value="GLUTATHIONE S-TRANSFERASE YFCF"/>
    <property type="match status" value="1"/>
</dbReference>
<dbReference type="GO" id="GO:0006749">
    <property type="term" value="P:glutathione metabolic process"/>
    <property type="evidence" value="ECO:0007669"/>
    <property type="project" value="TreeGrafter"/>
</dbReference>
<reference evidence="4 5" key="1">
    <citation type="submission" date="2017-07" db="EMBL/GenBank/DDBJ databases">
        <title>Elstera cyanobacteriorum sp. nov., a novel bacterium isolated from cyanobacterial aggregates in a eutrophic lake.</title>
        <authorList>
            <person name="Cai H."/>
        </authorList>
    </citation>
    <scope>NUCLEOTIDE SEQUENCE [LARGE SCALE GENOMIC DNA]</scope>
    <source>
        <strain evidence="4 5">TH019</strain>
    </source>
</reference>
<dbReference type="InterPro" id="IPR034330">
    <property type="entry name" value="GST_Zeta_C"/>
</dbReference>
<dbReference type="AlphaFoldDB" id="A0A255XV83"/>
<dbReference type="PANTHER" id="PTHR42673">
    <property type="entry name" value="MALEYLACETOACETATE ISOMERASE"/>
    <property type="match status" value="1"/>
</dbReference>
<dbReference type="CDD" id="cd03042">
    <property type="entry name" value="GST_N_Zeta"/>
    <property type="match status" value="1"/>
</dbReference>
<dbReference type="Gene3D" id="1.20.1050.10">
    <property type="match status" value="1"/>
</dbReference>
<dbReference type="PROSITE" id="PS50405">
    <property type="entry name" value="GST_CTER"/>
    <property type="match status" value="1"/>
</dbReference>
<dbReference type="OrthoDB" id="509852at2"/>
<gene>
    <name evidence="4" type="primary">maiA</name>
    <name evidence="4" type="ORF">CHR90_02935</name>
</gene>
<dbReference type="SFLD" id="SFLDS00019">
    <property type="entry name" value="Glutathione_Transferase_(cytos"/>
    <property type="match status" value="1"/>
</dbReference>
<dbReference type="InterPro" id="IPR036282">
    <property type="entry name" value="Glutathione-S-Trfase_C_sf"/>
</dbReference>
<dbReference type="SUPFAM" id="SSF52833">
    <property type="entry name" value="Thioredoxin-like"/>
    <property type="match status" value="1"/>
</dbReference>
<dbReference type="RefSeq" id="WP_094407492.1">
    <property type="nucleotide sequence ID" value="NZ_BMJZ01000007.1"/>
</dbReference>
<accession>A0A255XV83</accession>
<dbReference type="Pfam" id="PF13410">
    <property type="entry name" value="GST_C_2"/>
    <property type="match status" value="1"/>
</dbReference>
<dbReference type="GO" id="GO:0004364">
    <property type="term" value="F:glutathione transferase activity"/>
    <property type="evidence" value="ECO:0007669"/>
    <property type="project" value="TreeGrafter"/>
</dbReference>
<dbReference type="NCBIfam" id="TIGR01262">
    <property type="entry name" value="maiA"/>
    <property type="match status" value="1"/>
</dbReference>
<feature type="domain" description="GST N-terminal" evidence="2">
    <location>
        <begin position="1"/>
        <end position="80"/>
    </location>
</feature>
<evidence type="ECO:0000256" key="1">
    <source>
        <dbReference type="ARBA" id="ARBA00010007"/>
    </source>
</evidence>
<dbReference type="SUPFAM" id="SSF47616">
    <property type="entry name" value="GST C-terminal domain-like"/>
    <property type="match status" value="1"/>
</dbReference>
<dbReference type="SFLD" id="SFLDG00358">
    <property type="entry name" value="Main_(cytGST)"/>
    <property type="match status" value="1"/>
</dbReference>
<evidence type="ECO:0000259" key="2">
    <source>
        <dbReference type="PROSITE" id="PS50404"/>
    </source>
</evidence>
<dbReference type="Proteomes" id="UP000216361">
    <property type="component" value="Unassembled WGS sequence"/>
</dbReference>
<organism evidence="4 5">
    <name type="scientific">Elstera cyanobacteriorum</name>
    <dbReference type="NCBI Taxonomy" id="2022747"/>
    <lineage>
        <taxon>Bacteria</taxon>
        <taxon>Pseudomonadati</taxon>
        <taxon>Pseudomonadota</taxon>
        <taxon>Alphaproteobacteria</taxon>
        <taxon>Rhodospirillales</taxon>
        <taxon>Rhodospirillaceae</taxon>
        <taxon>Elstera</taxon>
    </lineage>
</organism>
<name>A0A255XV83_9PROT</name>
<dbReference type="InterPro" id="IPR004045">
    <property type="entry name" value="Glutathione_S-Trfase_N"/>
</dbReference>
<dbReference type="Gene3D" id="3.40.30.10">
    <property type="entry name" value="Glutaredoxin"/>
    <property type="match status" value="1"/>
</dbReference>
<dbReference type="FunFam" id="1.20.1050.10:FF:000010">
    <property type="entry name" value="Maleylacetoacetate isomerase isoform 1"/>
    <property type="match status" value="1"/>
</dbReference>
<dbReference type="GO" id="GO:0016034">
    <property type="term" value="F:maleylacetoacetate isomerase activity"/>
    <property type="evidence" value="ECO:0007669"/>
    <property type="project" value="TreeGrafter"/>
</dbReference>
<protein>
    <submittedName>
        <fullName evidence="4">Maleylacetoacetate isomerase</fullName>
    </submittedName>
</protein>
<dbReference type="EMBL" id="NOXS01000025">
    <property type="protein sequence ID" value="OYQ20909.1"/>
    <property type="molecule type" value="Genomic_DNA"/>
</dbReference>
<dbReference type="PROSITE" id="PS50404">
    <property type="entry name" value="GST_NTER"/>
    <property type="match status" value="1"/>
</dbReference>
<evidence type="ECO:0000313" key="5">
    <source>
        <dbReference type="Proteomes" id="UP000216361"/>
    </source>
</evidence>
<dbReference type="GO" id="GO:0005737">
    <property type="term" value="C:cytoplasm"/>
    <property type="evidence" value="ECO:0007669"/>
    <property type="project" value="InterPro"/>
</dbReference>
<dbReference type="Pfam" id="PF13417">
    <property type="entry name" value="GST_N_3"/>
    <property type="match status" value="1"/>
</dbReference>
<comment type="caution">
    <text evidence="4">The sequence shown here is derived from an EMBL/GenBank/DDBJ whole genome shotgun (WGS) entry which is preliminary data.</text>
</comment>
<dbReference type="InterPro" id="IPR036249">
    <property type="entry name" value="Thioredoxin-like_sf"/>
</dbReference>
<dbReference type="InterPro" id="IPR034333">
    <property type="entry name" value="GST_Zeta_N"/>
</dbReference>
<dbReference type="InterPro" id="IPR005955">
    <property type="entry name" value="GST_Zeta"/>
</dbReference>
<proteinExistence type="inferred from homology"/>
<dbReference type="CDD" id="cd03191">
    <property type="entry name" value="GST_C_Zeta"/>
    <property type="match status" value="1"/>
</dbReference>
<dbReference type="InterPro" id="IPR010987">
    <property type="entry name" value="Glutathione-S-Trfase_C-like"/>
</dbReference>
<feature type="domain" description="GST C-terminal" evidence="3">
    <location>
        <begin position="85"/>
        <end position="213"/>
    </location>
</feature>
<dbReference type="InterPro" id="IPR040079">
    <property type="entry name" value="Glutathione_S-Trfase"/>
</dbReference>
<keyword evidence="5" id="KW-1185">Reference proteome</keyword>
<sequence length="215" mass="23628">MKLFDYYRSSAAYRLRIALALKGIPAEQVSCHLRHGEQHSPAYRRLNPQGLVPSLTVGETVLTQSLAILEYLDETHPEPPLLPGDALGRARVRSLAQLVACDIHPLNNLRVLKYLKDPLGQSQVTIDAWIGHWILEGFAALETRLARDSDTGSWCHGNTPGLADCVLIPQLYNARRFSVPLEAFPTLLRIDAQAAAHPAFHAAHPAQQPDAEPGA</sequence>
<evidence type="ECO:0000313" key="4">
    <source>
        <dbReference type="EMBL" id="OYQ20909.1"/>
    </source>
</evidence>